<evidence type="ECO:0000256" key="1">
    <source>
        <dbReference type="ARBA" id="ARBA00008766"/>
    </source>
</evidence>
<evidence type="ECO:0000313" key="7">
    <source>
        <dbReference type="EMBL" id="GMI27274.1"/>
    </source>
</evidence>
<dbReference type="PANTHER" id="PTHR43763:SF6">
    <property type="entry name" value="XAA-PRO AMINOPEPTIDASE 1"/>
    <property type="match status" value="1"/>
</dbReference>
<dbReference type="InterPro" id="IPR050422">
    <property type="entry name" value="X-Pro_aminopeptidase_P"/>
</dbReference>
<dbReference type="InterPro" id="IPR029149">
    <property type="entry name" value="Creatin/AminoP/Spt16_N"/>
</dbReference>
<gene>
    <name evidence="7" type="ORF">TeGR_g4510</name>
</gene>
<dbReference type="Pfam" id="PF16189">
    <property type="entry name" value="Creatinase_N_2"/>
    <property type="match status" value="1"/>
</dbReference>
<keyword evidence="2" id="KW-0479">Metal-binding</keyword>
<accession>A0ABQ6MJX3</accession>
<evidence type="ECO:0000256" key="2">
    <source>
        <dbReference type="ARBA" id="ARBA00022723"/>
    </source>
</evidence>
<reference evidence="7 8" key="1">
    <citation type="journal article" date="2023" name="Commun. Biol.">
        <title>Genome analysis of Parmales, the sister group of diatoms, reveals the evolutionary specialization of diatoms from phago-mixotrophs to photoautotrophs.</title>
        <authorList>
            <person name="Ban H."/>
            <person name="Sato S."/>
            <person name="Yoshikawa S."/>
            <person name="Yamada K."/>
            <person name="Nakamura Y."/>
            <person name="Ichinomiya M."/>
            <person name="Sato N."/>
            <person name="Blanc-Mathieu R."/>
            <person name="Endo H."/>
            <person name="Kuwata A."/>
            <person name="Ogata H."/>
        </authorList>
    </citation>
    <scope>NUCLEOTIDE SEQUENCE [LARGE SCALE GENOMIC DNA]</scope>
</reference>
<proteinExistence type="inferred from homology"/>
<evidence type="ECO:0000256" key="3">
    <source>
        <dbReference type="ARBA" id="ARBA00022801"/>
    </source>
</evidence>
<dbReference type="Pfam" id="PF00557">
    <property type="entry name" value="Peptidase_M24"/>
    <property type="match status" value="1"/>
</dbReference>
<protein>
    <recommendedName>
        <fullName evidence="9">Creatinase/aminopeptidase</fullName>
    </recommendedName>
</protein>
<dbReference type="Pfam" id="PF01321">
    <property type="entry name" value="Creatinase_N"/>
    <property type="match status" value="1"/>
</dbReference>
<dbReference type="SUPFAM" id="SSF55920">
    <property type="entry name" value="Creatinase/aminopeptidase"/>
    <property type="match status" value="1"/>
</dbReference>
<evidence type="ECO:0000259" key="4">
    <source>
        <dbReference type="Pfam" id="PF00557"/>
    </source>
</evidence>
<dbReference type="EMBL" id="BRYB01001504">
    <property type="protein sequence ID" value="GMI27274.1"/>
    <property type="molecule type" value="Genomic_DNA"/>
</dbReference>
<dbReference type="InterPro" id="IPR032416">
    <property type="entry name" value="Peptidase_M24_C"/>
</dbReference>
<dbReference type="InterPro" id="IPR000587">
    <property type="entry name" value="Creatinase_N"/>
</dbReference>
<dbReference type="InterPro" id="IPR033740">
    <property type="entry name" value="Pept_M24B"/>
</dbReference>
<comment type="similarity">
    <text evidence="1">Belongs to the peptidase M24B family.</text>
</comment>
<feature type="domain" description="Peptidase M24" evidence="4">
    <location>
        <begin position="372"/>
        <end position="607"/>
    </location>
</feature>
<organism evidence="7 8">
    <name type="scientific">Tetraparma gracilis</name>
    <dbReference type="NCBI Taxonomy" id="2962635"/>
    <lineage>
        <taxon>Eukaryota</taxon>
        <taxon>Sar</taxon>
        <taxon>Stramenopiles</taxon>
        <taxon>Ochrophyta</taxon>
        <taxon>Bolidophyceae</taxon>
        <taxon>Parmales</taxon>
        <taxon>Triparmaceae</taxon>
        <taxon>Tetraparma</taxon>
    </lineage>
</organism>
<keyword evidence="8" id="KW-1185">Reference proteome</keyword>
<name>A0ABQ6MJX3_9STRA</name>
<keyword evidence="3" id="KW-0378">Hydrolase</keyword>
<dbReference type="PANTHER" id="PTHR43763">
    <property type="entry name" value="XAA-PRO AMINOPEPTIDASE 1"/>
    <property type="match status" value="1"/>
</dbReference>
<dbReference type="Gene3D" id="3.90.230.10">
    <property type="entry name" value="Creatinase/methionine aminopeptidase superfamily"/>
    <property type="match status" value="1"/>
</dbReference>
<dbReference type="CDD" id="cd01085">
    <property type="entry name" value="APP"/>
    <property type="match status" value="1"/>
</dbReference>
<feature type="domain" description="Peptidase M24 C-terminal" evidence="6">
    <location>
        <begin position="620"/>
        <end position="684"/>
    </location>
</feature>
<evidence type="ECO:0000313" key="8">
    <source>
        <dbReference type="Proteomes" id="UP001165060"/>
    </source>
</evidence>
<dbReference type="InterPro" id="IPR036005">
    <property type="entry name" value="Creatinase/aminopeptidase-like"/>
</dbReference>
<dbReference type="Gene3D" id="3.40.350.10">
    <property type="entry name" value="Creatinase/prolidase N-terminal domain"/>
    <property type="match status" value="2"/>
</dbReference>
<sequence>MFLPPGVAPPPPAPGTFTLSLDSSCPCCFSPGRPFCSDPNMTPAAKLGALRILMAESDVDCYLVLSEDNHQSEYVSPCDERRSYLSGFSGSAGTAVVTRGEALVYTDSRYYLQASAQLRGFELRRQEPELPTLEEDLFGALELGGKRIGVDPAVFPAARAEQWGGEWAKKAALLSRGGPPVAPPVIVPVAGNLVDRIWPNRPAIPAMPIKAHPLELAGEDVPSKLSRVRAAVADLKAGALVVTALDQICWLLNLRGSDIECNPVFFSYVILTPAGCDLFVDRTSLPGSEPALPPPVAAHLSAAGVSVHPYADFTASSLPSHLPPASFVLVEKGACSLAIAGGIEGGGCTLVETEHASPVNVMKAVKNEAEKEGIRKSSVRDSAAVVRFFAWLEEELGKEGVAGSDAMAEAALADRLEEFRAQQGGFVGVSFDTISSVGPNSAVVHYKPEAGSDAELRLGADDIYLLDSGGQYLDGTTDVTRTVCFGSPTADQRRYYSLVLAGHVNLGRARFPEGTCGLVLDGLARAPLWGAGLDYGHGTGHGIGAYLNVHEGPFGISGASRPGNLVRKNPRAQQVLLEPIVEGNYMSNEPGFYLDGEYGFRIESDVITVKAEATKEGGRKYLEFDCVTKVPMCRKLTDVAVLSKAELDWLNAYHEDCLASVGPLLKEQGDERALRWLERECAKLD</sequence>
<evidence type="ECO:0000259" key="6">
    <source>
        <dbReference type="Pfam" id="PF16188"/>
    </source>
</evidence>
<evidence type="ECO:0008006" key="9">
    <source>
        <dbReference type="Google" id="ProtNLM"/>
    </source>
</evidence>
<evidence type="ECO:0000259" key="5">
    <source>
        <dbReference type="Pfam" id="PF01321"/>
    </source>
</evidence>
<dbReference type="InterPro" id="IPR000994">
    <property type="entry name" value="Pept_M24"/>
</dbReference>
<dbReference type="Pfam" id="PF16188">
    <property type="entry name" value="Peptidase_M24_C"/>
    <property type="match status" value="1"/>
</dbReference>
<dbReference type="Proteomes" id="UP001165060">
    <property type="component" value="Unassembled WGS sequence"/>
</dbReference>
<comment type="caution">
    <text evidence="7">The sequence shown here is derived from an EMBL/GenBank/DDBJ whole genome shotgun (WGS) entry which is preliminary data.</text>
</comment>
<dbReference type="SUPFAM" id="SSF53092">
    <property type="entry name" value="Creatinase/prolidase N-terminal domain"/>
    <property type="match status" value="1"/>
</dbReference>
<feature type="domain" description="Creatinase N-terminal" evidence="5">
    <location>
        <begin position="48"/>
        <end position="164"/>
    </location>
</feature>